<dbReference type="EMBL" id="AKCT01000320">
    <property type="protein sequence ID" value="EKV04747.1"/>
    <property type="molecule type" value="Genomic_DNA"/>
</dbReference>
<dbReference type="Proteomes" id="UP000009882">
    <property type="component" value="Unassembled WGS sequence"/>
</dbReference>
<dbReference type="HOGENOM" id="CLU_2886513_0_0_1"/>
<sequence length="63" mass="6728">MCSLGVWAGAIPIQKVWGLRGILSPSGTLHSELQRHGCLDHIACSSDPATGYALRAHFELQIG</sequence>
<dbReference type="STRING" id="1170229.K9F9K6"/>
<dbReference type="AlphaFoldDB" id="K9F9K6"/>
<evidence type="ECO:0000313" key="2">
    <source>
        <dbReference type="Proteomes" id="UP000009882"/>
    </source>
</evidence>
<evidence type="ECO:0000313" key="1">
    <source>
        <dbReference type="EMBL" id="EKV04747.1"/>
    </source>
</evidence>
<keyword evidence="2" id="KW-1185">Reference proteome</keyword>
<proteinExistence type="predicted"/>
<protein>
    <submittedName>
        <fullName evidence="1">Uncharacterized protein</fullName>
    </submittedName>
</protein>
<gene>
    <name evidence="1" type="ORF">PDIG_87390</name>
</gene>
<name>K9F9K6_PEND2</name>
<reference evidence="2" key="1">
    <citation type="journal article" date="2012" name="BMC Genomics">
        <title>Genome sequence of the necrotrophic fungus Penicillium digitatum, the main postharvest pathogen of citrus.</title>
        <authorList>
            <person name="Marcet-Houben M."/>
            <person name="Ballester A.-R."/>
            <person name="de la Fuente B."/>
            <person name="Harries E."/>
            <person name="Marcos J.F."/>
            <person name="Gonzalez-Candelas L."/>
            <person name="Gabaldon T."/>
        </authorList>
    </citation>
    <scope>NUCLEOTIDE SEQUENCE [LARGE SCALE GENOMIC DNA]</scope>
    <source>
        <strain evidence="2">PHI26 / CECT 20796</strain>
    </source>
</reference>
<dbReference type="InParanoid" id="K9F9K6"/>
<accession>K9F9K6</accession>
<comment type="caution">
    <text evidence="1">The sequence shown here is derived from an EMBL/GenBank/DDBJ whole genome shotgun (WGS) entry which is preliminary data.</text>
</comment>
<organism evidence="1 2">
    <name type="scientific">Penicillium digitatum (strain PHI26 / CECT 20796)</name>
    <name type="common">Green mold</name>
    <dbReference type="NCBI Taxonomy" id="1170229"/>
    <lineage>
        <taxon>Eukaryota</taxon>
        <taxon>Fungi</taxon>
        <taxon>Dikarya</taxon>
        <taxon>Ascomycota</taxon>
        <taxon>Pezizomycotina</taxon>
        <taxon>Eurotiomycetes</taxon>
        <taxon>Eurotiomycetidae</taxon>
        <taxon>Eurotiales</taxon>
        <taxon>Aspergillaceae</taxon>
        <taxon>Penicillium</taxon>
    </lineage>
</organism>